<evidence type="ECO:0000313" key="2">
    <source>
        <dbReference type="Proteomes" id="UP001189429"/>
    </source>
</evidence>
<dbReference type="EMBL" id="CAUYUJ010015689">
    <property type="protein sequence ID" value="CAK0856991.1"/>
    <property type="molecule type" value="Genomic_DNA"/>
</dbReference>
<keyword evidence="2" id="KW-1185">Reference proteome</keyword>
<accession>A0ABN9UDS9</accession>
<gene>
    <name evidence="1" type="ORF">PCOR1329_LOCUS47225</name>
</gene>
<reference evidence="1" key="1">
    <citation type="submission" date="2023-10" db="EMBL/GenBank/DDBJ databases">
        <authorList>
            <person name="Chen Y."/>
            <person name="Shah S."/>
            <person name="Dougan E. K."/>
            <person name="Thang M."/>
            <person name="Chan C."/>
        </authorList>
    </citation>
    <scope>NUCLEOTIDE SEQUENCE [LARGE SCALE GENOMIC DNA]</scope>
</reference>
<dbReference type="Proteomes" id="UP001189429">
    <property type="component" value="Unassembled WGS sequence"/>
</dbReference>
<comment type="caution">
    <text evidence="1">The sequence shown here is derived from an EMBL/GenBank/DDBJ whole genome shotgun (WGS) entry which is preliminary data.</text>
</comment>
<evidence type="ECO:0000313" key="1">
    <source>
        <dbReference type="EMBL" id="CAK0856991.1"/>
    </source>
</evidence>
<organism evidence="1 2">
    <name type="scientific">Prorocentrum cordatum</name>
    <dbReference type="NCBI Taxonomy" id="2364126"/>
    <lineage>
        <taxon>Eukaryota</taxon>
        <taxon>Sar</taxon>
        <taxon>Alveolata</taxon>
        <taxon>Dinophyceae</taxon>
        <taxon>Prorocentrales</taxon>
        <taxon>Prorocentraceae</taxon>
        <taxon>Prorocentrum</taxon>
    </lineage>
</organism>
<sequence length="184" mass="20811">MVPAFCRGDTFTLVPRDPLRSHVYIVYNPIGHRSAEKFPKDDVEARLGAWADSASEVPARAGSHGVLVGALRRRSRSCRLAPSACRAAAEAFRSAWDGEETDHLEKDQQFIVGSGRRRVMGLWTNREREMMQNVKAGGKGKRPRSTSGMRNQWYFFLFMFIQGLSRLEPLMFSSQFSALVTRNK</sequence>
<name>A0ABN9UDS9_9DINO</name>
<protein>
    <submittedName>
        <fullName evidence="1">Uncharacterized protein</fullName>
    </submittedName>
</protein>
<proteinExistence type="predicted"/>